<protein>
    <submittedName>
        <fullName evidence="1">Uncharacterized protein</fullName>
    </submittedName>
</protein>
<dbReference type="Proteomes" id="UP000024404">
    <property type="component" value="Unassembled WGS sequence"/>
</dbReference>
<evidence type="ECO:0000313" key="1">
    <source>
        <dbReference type="EnsemblMetazoa" id="OVOC1795.1"/>
    </source>
</evidence>
<proteinExistence type="predicted"/>
<organism evidence="1 2">
    <name type="scientific">Onchocerca volvulus</name>
    <dbReference type="NCBI Taxonomy" id="6282"/>
    <lineage>
        <taxon>Eukaryota</taxon>
        <taxon>Metazoa</taxon>
        <taxon>Ecdysozoa</taxon>
        <taxon>Nematoda</taxon>
        <taxon>Chromadorea</taxon>
        <taxon>Rhabditida</taxon>
        <taxon>Spirurina</taxon>
        <taxon>Spiruromorpha</taxon>
        <taxon>Filarioidea</taxon>
        <taxon>Onchocercidae</taxon>
        <taxon>Onchocerca</taxon>
    </lineage>
</organism>
<dbReference type="EMBL" id="CMVM020000054">
    <property type="status" value="NOT_ANNOTATED_CDS"/>
    <property type="molecule type" value="Genomic_DNA"/>
</dbReference>
<reference evidence="1" key="2">
    <citation type="submission" date="2022-06" db="UniProtKB">
        <authorList>
            <consortium name="EnsemblMetazoa"/>
        </authorList>
    </citation>
    <scope>IDENTIFICATION</scope>
</reference>
<dbReference type="AlphaFoldDB" id="A0A8R1XWL6"/>
<keyword evidence="2" id="KW-1185">Reference proteome</keyword>
<sequence length="38" mass="4329">MFEKTAEMHLIPLLYKDVLSGKKYLIGIIGIRIHGQTT</sequence>
<reference evidence="2" key="1">
    <citation type="submission" date="2013-10" db="EMBL/GenBank/DDBJ databases">
        <title>Genome sequencing of Onchocerca volvulus.</title>
        <authorList>
            <person name="Cotton J."/>
            <person name="Tsai J."/>
            <person name="Stanley E."/>
            <person name="Tracey A."/>
            <person name="Holroyd N."/>
            <person name="Lustigman S."/>
            <person name="Berriman M."/>
        </authorList>
    </citation>
    <scope>NUCLEOTIDE SEQUENCE</scope>
</reference>
<evidence type="ECO:0000313" key="2">
    <source>
        <dbReference type="Proteomes" id="UP000024404"/>
    </source>
</evidence>
<accession>A0A8R1XWL6</accession>
<dbReference type="EnsemblMetazoa" id="OVOC1795.1">
    <property type="protein sequence ID" value="OVOC1795.1"/>
    <property type="gene ID" value="WBGene00238604"/>
</dbReference>
<name>A0A8R1XWL6_ONCVO</name>